<evidence type="ECO:0000313" key="3">
    <source>
        <dbReference type="EMBL" id="NGN43480.1"/>
    </source>
</evidence>
<dbReference type="EMBL" id="JAAKZG010000009">
    <property type="protein sequence ID" value="NGN43480.1"/>
    <property type="molecule type" value="Genomic_DNA"/>
</dbReference>
<dbReference type="PANTHER" id="PTHR38340">
    <property type="entry name" value="S-LAYER PROTEIN"/>
    <property type="match status" value="1"/>
</dbReference>
<gene>
    <name evidence="3" type="ORF">G6N74_20625</name>
</gene>
<dbReference type="SUPFAM" id="SSF51120">
    <property type="entry name" value="beta-Roll"/>
    <property type="match status" value="2"/>
</dbReference>
<proteinExistence type="predicted"/>
<organism evidence="3 4">
    <name type="scientific">Mesorhizobium zhangyense</name>
    <dbReference type="NCBI Taxonomy" id="1776730"/>
    <lineage>
        <taxon>Bacteria</taxon>
        <taxon>Pseudomonadati</taxon>
        <taxon>Pseudomonadota</taxon>
        <taxon>Alphaproteobacteria</taxon>
        <taxon>Hyphomicrobiales</taxon>
        <taxon>Phyllobacteriaceae</taxon>
        <taxon>Mesorhizobium</taxon>
    </lineage>
</organism>
<dbReference type="Gene3D" id="2.150.10.10">
    <property type="entry name" value="Serralysin-like metalloprotease, C-terminal"/>
    <property type="match status" value="2"/>
</dbReference>
<dbReference type="PANTHER" id="PTHR38340:SF1">
    <property type="entry name" value="S-LAYER PROTEIN"/>
    <property type="match status" value="1"/>
</dbReference>
<evidence type="ECO:0000256" key="1">
    <source>
        <dbReference type="ARBA" id="ARBA00004613"/>
    </source>
</evidence>
<dbReference type="GO" id="GO:0005509">
    <property type="term" value="F:calcium ion binding"/>
    <property type="evidence" value="ECO:0007669"/>
    <property type="project" value="InterPro"/>
</dbReference>
<dbReference type="InterPro" id="IPR050557">
    <property type="entry name" value="RTX_toxin/Mannuronan_C5-epim"/>
</dbReference>
<dbReference type="GO" id="GO:0005576">
    <property type="term" value="C:extracellular region"/>
    <property type="evidence" value="ECO:0007669"/>
    <property type="project" value="UniProtKB-SubCell"/>
</dbReference>
<sequence>MTKITVTAREGQDSNLRAQLQEYIDWEGPITSYRSATTLSMHKGGEEANGVDAGWAGYGFEYLSANENDPIPVAGTATAFYVSRTLDKAPIIRFIESSVSLVDSYNALSTSIDAFLDLLGDIEFVGASGSDVVQLGSGNDTLQGYGGHDTFYGMGGNDTLWGAGGDMLYGGTGDDVYIVHLGDRTIELAGEGYDAVHSYVSWTLSDDVEKLVLVDRALNGTGNALDNMLVGNSWNNTLDGKAGNDTYVVSTGDRTIELAGEGTDTVRSDVDWILAANIERLELLGTADLTGNGNTLNNTLVGNDGKNILRGGAGNDTLNGGKGSDTLVGGAGNDTFVFNKPLGSTNIDKINDYNPAQDTIQLDTKYFAGLVTGWLAAGAFHTGTGAHDATDRIIYNATTGDLLFDKDGLGGVAAMKFATLSPGLAMTANDFFVV</sequence>
<accession>A0A7C9R9G6</accession>
<dbReference type="PRINTS" id="PR00313">
    <property type="entry name" value="CABNDNGRPT"/>
</dbReference>
<dbReference type="InterPro" id="IPR001343">
    <property type="entry name" value="Hemolysn_Ca-bd"/>
</dbReference>
<reference evidence="3 4" key="1">
    <citation type="submission" date="2020-02" db="EMBL/GenBank/DDBJ databases">
        <title>Genome sequence of the type strain CGMCC 1.15528 of Mesorhizobium zhangyense.</title>
        <authorList>
            <person name="Gao J."/>
            <person name="Sun J."/>
        </authorList>
    </citation>
    <scope>NUCLEOTIDE SEQUENCE [LARGE SCALE GENOMIC DNA]</scope>
    <source>
        <strain evidence="3 4">CGMCC 1.15528</strain>
    </source>
</reference>
<dbReference type="PROSITE" id="PS00330">
    <property type="entry name" value="HEMOLYSIN_CALCIUM"/>
    <property type="match status" value="1"/>
</dbReference>
<dbReference type="AlphaFoldDB" id="A0A7C9R9G6"/>
<comment type="subcellular location">
    <subcellularLocation>
        <location evidence="1">Secreted</location>
    </subcellularLocation>
</comment>
<dbReference type="InterPro" id="IPR018511">
    <property type="entry name" value="Hemolysin-typ_Ca-bd_CS"/>
</dbReference>
<dbReference type="Pfam" id="PF00353">
    <property type="entry name" value="HemolysinCabind"/>
    <property type="match status" value="4"/>
</dbReference>
<name>A0A7C9R9G6_9HYPH</name>
<protein>
    <submittedName>
        <fullName evidence="3">Calcium-binding protein</fullName>
    </submittedName>
</protein>
<dbReference type="RefSeq" id="WP_165119894.1">
    <property type="nucleotide sequence ID" value="NZ_JAAKZG010000009.1"/>
</dbReference>
<evidence type="ECO:0000256" key="2">
    <source>
        <dbReference type="ARBA" id="ARBA00022525"/>
    </source>
</evidence>
<dbReference type="Proteomes" id="UP000481252">
    <property type="component" value="Unassembled WGS sequence"/>
</dbReference>
<evidence type="ECO:0000313" key="4">
    <source>
        <dbReference type="Proteomes" id="UP000481252"/>
    </source>
</evidence>
<dbReference type="InterPro" id="IPR011049">
    <property type="entry name" value="Serralysin-like_metalloprot_C"/>
</dbReference>
<keyword evidence="2" id="KW-0964">Secreted</keyword>
<keyword evidence="4" id="KW-1185">Reference proteome</keyword>
<comment type="caution">
    <text evidence="3">The sequence shown here is derived from an EMBL/GenBank/DDBJ whole genome shotgun (WGS) entry which is preliminary data.</text>
</comment>